<sequence length="109" mass="12675">MFRHTLEIKCIVNEYAVICIAAVGQLVHPVSGQIIGVYCIFPAIIRGKQQYIIRQIYVAFNPRRRNKWHKRLALAIQQIQIPILIITPRDRGNNTTACIQLTDEQFRFK</sequence>
<proteinExistence type="predicted"/>
<dbReference type="Proteomes" id="UP000051096">
    <property type="component" value="Unassembled WGS sequence"/>
</dbReference>
<organism evidence="1 2">
    <name type="scientific">candidate division WOR_3 bacterium SM23_60</name>
    <dbReference type="NCBI Taxonomy" id="1703780"/>
    <lineage>
        <taxon>Bacteria</taxon>
        <taxon>Bacteria division WOR-3</taxon>
    </lineage>
</organism>
<gene>
    <name evidence="1" type="ORF">AMJ87_00270</name>
</gene>
<reference evidence="1 2" key="1">
    <citation type="journal article" date="2015" name="Microbiome">
        <title>Genomic resolution of linkages in carbon, nitrogen, and sulfur cycling among widespread estuary sediment bacteria.</title>
        <authorList>
            <person name="Baker B.J."/>
            <person name="Lazar C.S."/>
            <person name="Teske A.P."/>
            <person name="Dick G.J."/>
        </authorList>
    </citation>
    <scope>NUCLEOTIDE SEQUENCE [LARGE SCALE GENOMIC DNA]</scope>
    <source>
        <strain evidence="1">SM23_60</strain>
    </source>
</reference>
<dbReference type="AlphaFoldDB" id="A0A0S8GQK6"/>
<evidence type="ECO:0000313" key="2">
    <source>
        <dbReference type="Proteomes" id="UP000051096"/>
    </source>
</evidence>
<accession>A0A0S8GQK6</accession>
<protein>
    <submittedName>
        <fullName evidence="1">Uncharacterized protein</fullName>
    </submittedName>
</protein>
<name>A0A0S8GQK6_UNCW3</name>
<evidence type="ECO:0000313" key="1">
    <source>
        <dbReference type="EMBL" id="KPK73914.1"/>
    </source>
</evidence>
<dbReference type="EMBL" id="LJUO01000001">
    <property type="protein sequence ID" value="KPK73914.1"/>
    <property type="molecule type" value="Genomic_DNA"/>
</dbReference>
<comment type="caution">
    <text evidence="1">The sequence shown here is derived from an EMBL/GenBank/DDBJ whole genome shotgun (WGS) entry which is preliminary data.</text>
</comment>